<dbReference type="PANTHER" id="PTHR10963">
    <property type="entry name" value="GLYCOSYL HYDROLASE-RELATED"/>
    <property type="match status" value="1"/>
</dbReference>
<dbReference type="GO" id="GO:0005975">
    <property type="term" value="P:carbohydrate metabolic process"/>
    <property type="evidence" value="ECO:0007669"/>
    <property type="project" value="InterPro"/>
</dbReference>
<keyword evidence="4" id="KW-0378">Hydrolase</keyword>
<keyword evidence="5" id="KW-1185">Reference proteome</keyword>
<evidence type="ECO:0000313" key="5">
    <source>
        <dbReference type="Proteomes" id="UP000799437"/>
    </source>
</evidence>
<comment type="similarity">
    <text evidence="1">Belongs to the glycosyl hydrolase 16 family.</text>
</comment>
<reference evidence="4" key="1">
    <citation type="journal article" date="2020" name="Stud. Mycol.">
        <title>101 Dothideomycetes genomes: a test case for predicting lifestyles and emergence of pathogens.</title>
        <authorList>
            <person name="Haridas S."/>
            <person name="Albert R."/>
            <person name="Binder M."/>
            <person name="Bloem J."/>
            <person name="Labutti K."/>
            <person name="Salamov A."/>
            <person name="Andreopoulos B."/>
            <person name="Baker S."/>
            <person name="Barry K."/>
            <person name="Bills G."/>
            <person name="Bluhm B."/>
            <person name="Cannon C."/>
            <person name="Castanera R."/>
            <person name="Culley D."/>
            <person name="Daum C."/>
            <person name="Ezra D."/>
            <person name="Gonzalez J."/>
            <person name="Henrissat B."/>
            <person name="Kuo A."/>
            <person name="Liang C."/>
            <person name="Lipzen A."/>
            <person name="Lutzoni F."/>
            <person name="Magnuson J."/>
            <person name="Mondo S."/>
            <person name="Nolan M."/>
            <person name="Ohm R."/>
            <person name="Pangilinan J."/>
            <person name="Park H.-J."/>
            <person name="Ramirez L."/>
            <person name="Alfaro M."/>
            <person name="Sun H."/>
            <person name="Tritt A."/>
            <person name="Yoshinaga Y."/>
            <person name="Zwiers L.-H."/>
            <person name="Turgeon B."/>
            <person name="Goodwin S."/>
            <person name="Spatafora J."/>
            <person name="Crous P."/>
            <person name="Grigoriev I."/>
        </authorList>
    </citation>
    <scope>NUCLEOTIDE SEQUENCE</scope>
    <source>
        <strain evidence="4">CBS 121739</strain>
    </source>
</reference>
<feature type="domain" description="GH16" evidence="3">
    <location>
        <begin position="133"/>
        <end position="447"/>
    </location>
</feature>
<dbReference type="OrthoDB" id="4781at2759"/>
<keyword evidence="2" id="KW-0812">Transmembrane</keyword>
<evidence type="ECO:0000256" key="2">
    <source>
        <dbReference type="SAM" id="Phobius"/>
    </source>
</evidence>
<dbReference type="AlphaFoldDB" id="A0A6A6WH73"/>
<dbReference type="SUPFAM" id="SSF49899">
    <property type="entry name" value="Concanavalin A-like lectins/glucanases"/>
    <property type="match status" value="1"/>
</dbReference>
<dbReference type="Gene3D" id="2.60.120.200">
    <property type="match status" value="1"/>
</dbReference>
<keyword evidence="2" id="KW-0472">Membrane</keyword>
<dbReference type="PANTHER" id="PTHR10963:SF55">
    <property type="entry name" value="GLYCOSIDE HYDROLASE FAMILY 16 PROTEIN"/>
    <property type="match status" value="1"/>
</dbReference>
<feature type="transmembrane region" description="Helical" evidence="2">
    <location>
        <begin position="74"/>
        <end position="92"/>
    </location>
</feature>
<dbReference type="RefSeq" id="XP_033603787.1">
    <property type="nucleotide sequence ID" value="XM_033742338.1"/>
</dbReference>
<proteinExistence type="inferred from homology"/>
<evidence type="ECO:0000259" key="3">
    <source>
        <dbReference type="PROSITE" id="PS51762"/>
    </source>
</evidence>
<sequence length="447" mass="50221">MSQTPPTVRGPFSDSAAVSSASSIRPSLLSETHSFSDGGAYTGKHRFTSYKLKGEYERPWVSDKRMKKWKYSNYIIWVFIGIGFVLAAYINYTAAMKVENKPMCLIMEDNFERFNEDNWFHEVQVNGFGSGTFDWTTTDEKNTFVDSEGLHIVPTLTTDTAGITRDQIFDGYTLNLTQAGGDGSCTGSSNSECSIHSNGTLGQIIPPVRSARLSTRGKKSIRYGRIEVTAKFPQGDWLWPAIWMMPEDSVYGVWPRSGELDIAEGRGNGVDYALGGRDIYTSSMHWGPTTSTDAFWRATRGRQLRRTDFSKGFHTFGIEWSSDYLFTYVDSRLQQVMYWRFKNEQTMWERGDFGPATENSSIVSNPWAGAAGNAAPFDQNFYLILNVAVGGRNGWFRDGEGGKPWTDAGNSAYDFYKNIDQWLPTWGEGNARGMTVKSVKMWQEGAC</sequence>
<organism evidence="4 5">
    <name type="scientific">Pseudovirgaria hyperparasitica</name>
    <dbReference type="NCBI Taxonomy" id="470096"/>
    <lineage>
        <taxon>Eukaryota</taxon>
        <taxon>Fungi</taxon>
        <taxon>Dikarya</taxon>
        <taxon>Ascomycota</taxon>
        <taxon>Pezizomycotina</taxon>
        <taxon>Dothideomycetes</taxon>
        <taxon>Dothideomycetes incertae sedis</taxon>
        <taxon>Acrospermales</taxon>
        <taxon>Acrospermaceae</taxon>
        <taxon>Pseudovirgaria</taxon>
    </lineage>
</organism>
<dbReference type="GO" id="GO:0004553">
    <property type="term" value="F:hydrolase activity, hydrolyzing O-glycosyl compounds"/>
    <property type="evidence" value="ECO:0007669"/>
    <property type="project" value="InterPro"/>
</dbReference>
<accession>A0A6A6WH73</accession>
<keyword evidence="2" id="KW-1133">Transmembrane helix</keyword>
<dbReference type="Proteomes" id="UP000799437">
    <property type="component" value="Unassembled WGS sequence"/>
</dbReference>
<evidence type="ECO:0000256" key="1">
    <source>
        <dbReference type="ARBA" id="ARBA00006865"/>
    </source>
</evidence>
<name>A0A6A6WH73_9PEZI</name>
<dbReference type="InterPro" id="IPR013320">
    <property type="entry name" value="ConA-like_dom_sf"/>
</dbReference>
<dbReference type="PROSITE" id="PS51762">
    <property type="entry name" value="GH16_2"/>
    <property type="match status" value="1"/>
</dbReference>
<dbReference type="GeneID" id="54483392"/>
<evidence type="ECO:0000313" key="4">
    <source>
        <dbReference type="EMBL" id="KAF2761336.1"/>
    </source>
</evidence>
<gene>
    <name evidence="4" type="ORF">EJ05DRAFT_449593</name>
</gene>
<protein>
    <submittedName>
        <fullName evidence="4">Glycosyl hydrolase</fullName>
    </submittedName>
</protein>
<dbReference type="EMBL" id="ML996567">
    <property type="protein sequence ID" value="KAF2761336.1"/>
    <property type="molecule type" value="Genomic_DNA"/>
</dbReference>
<dbReference type="Pfam" id="PF00722">
    <property type="entry name" value="Glyco_hydro_16"/>
    <property type="match status" value="1"/>
</dbReference>
<dbReference type="InterPro" id="IPR000757">
    <property type="entry name" value="Beta-glucanase-like"/>
</dbReference>
<dbReference type="InterPro" id="IPR050546">
    <property type="entry name" value="Glycosyl_Hydrlase_16"/>
</dbReference>